<reference evidence="3 4" key="2">
    <citation type="journal article" date="2013" name="PLoS ONE">
        <title>INDIGO - INtegrated Data Warehouse of MIcrobial GenOmes with Examples from the Red Sea Extremophiles.</title>
        <authorList>
            <person name="Alam I."/>
            <person name="Antunes A."/>
            <person name="Kamau A.A."/>
            <person name="Ba Alawi W."/>
            <person name="Kalkatawi M."/>
            <person name="Stingl U."/>
            <person name="Bajic V.B."/>
        </authorList>
    </citation>
    <scope>NUCLEOTIDE SEQUENCE [LARGE SCALE GENOMIC DNA]</scope>
    <source>
        <strain evidence="3 4">SSD-17B</strain>
    </source>
</reference>
<keyword evidence="4" id="KW-1185">Reference proteome</keyword>
<dbReference type="Proteomes" id="UP000005707">
    <property type="component" value="Unassembled WGS sequence"/>
</dbReference>
<name>U2E7C9_9MOLU</name>
<protein>
    <submittedName>
        <fullName evidence="3">3'-5' exoribonuclease YhaM protein</fullName>
    </submittedName>
</protein>
<dbReference type="PANTHER" id="PTHR37294:SF1">
    <property type="entry name" value="3'-5' EXORIBONUCLEASE YHAM"/>
    <property type="match status" value="1"/>
</dbReference>
<dbReference type="GO" id="GO:0003676">
    <property type="term" value="F:nucleic acid binding"/>
    <property type="evidence" value="ECO:0007669"/>
    <property type="project" value="InterPro"/>
</dbReference>
<gene>
    <name evidence="3" type="primary">yhaM</name>
    <name evidence="3" type="ORF">HLPCO_002847</name>
</gene>
<dbReference type="SMART" id="SM00471">
    <property type="entry name" value="HDc"/>
    <property type="match status" value="1"/>
</dbReference>
<dbReference type="Pfam" id="PF01966">
    <property type="entry name" value="HD"/>
    <property type="match status" value="1"/>
</dbReference>
<dbReference type="InterPro" id="IPR012340">
    <property type="entry name" value="NA-bd_OB-fold"/>
</dbReference>
<accession>U2E7C9</accession>
<organism evidence="3 4">
    <name type="scientific">Haloplasma contractile SSD-17B</name>
    <dbReference type="NCBI Taxonomy" id="1033810"/>
    <lineage>
        <taxon>Bacteria</taxon>
        <taxon>Bacillati</taxon>
        <taxon>Mycoplasmatota</taxon>
        <taxon>Mollicutes</taxon>
        <taxon>Haloplasmatales</taxon>
        <taxon>Haloplasmataceae</taxon>
        <taxon>Haloplasma</taxon>
    </lineage>
</organism>
<dbReference type="GO" id="GO:0031125">
    <property type="term" value="P:rRNA 3'-end processing"/>
    <property type="evidence" value="ECO:0007669"/>
    <property type="project" value="TreeGrafter"/>
</dbReference>
<dbReference type="Gene3D" id="1.10.3210.10">
    <property type="entry name" value="Hypothetical protein af1432"/>
    <property type="match status" value="1"/>
</dbReference>
<dbReference type="FunCoup" id="U2E7C9">
    <property type="interactions" value="2"/>
</dbReference>
<dbReference type="STRING" id="1033810.HLPCO_002847"/>
<dbReference type="AlphaFoldDB" id="U2E7C9"/>
<dbReference type="GO" id="GO:0016787">
    <property type="term" value="F:hydrolase activity"/>
    <property type="evidence" value="ECO:0007669"/>
    <property type="project" value="UniProtKB-KW"/>
</dbReference>
<dbReference type="SUPFAM" id="SSF50249">
    <property type="entry name" value="Nucleic acid-binding proteins"/>
    <property type="match status" value="1"/>
</dbReference>
<dbReference type="OrthoDB" id="9778453at2"/>
<comment type="caution">
    <text evidence="3">The sequence shown here is derived from an EMBL/GenBank/DDBJ whole genome shotgun (WGS) entry which is preliminary data.</text>
</comment>
<evidence type="ECO:0000313" key="4">
    <source>
        <dbReference type="Proteomes" id="UP000005707"/>
    </source>
</evidence>
<proteinExistence type="predicted"/>
<evidence type="ECO:0000313" key="3">
    <source>
        <dbReference type="EMBL" id="ERJ11108.1"/>
    </source>
</evidence>
<reference evidence="3 4" key="1">
    <citation type="journal article" date="2011" name="J. Bacteriol.">
        <title>Genome sequence of Haloplasma contractile, an unusual contractile bacterium from a deep-sea anoxic brine lake.</title>
        <authorList>
            <person name="Antunes A."/>
            <person name="Alam I."/>
            <person name="El Dorry H."/>
            <person name="Siam R."/>
            <person name="Robertson A."/>
            <person name="Bajic V.B."/>
            <person name="Stingl U."/>
        </authorList>
    </citation>
    <scope>NUCLEOTIDE SEQUENCE [LARGE SCALE GENOMIC DNA]</scope>
    <source>
        <strain evidence="3 4">SSD-17B</strain>
    </source>
</reference>
<dbReference type="PANTHER" id="PTHR37294">
    <property type="entry name" value="3'-5' EXORIBONUCLEASE YHAM"/>
    <property type="match status" value="1"/>
</dbReference>
<keyword evidence="1" id="KW-0378">Hydrolase</keyword>
<dbReference type="RefSeq" id="WP_008824674.1">
    <property type="nucleotide sequence ID" value="NZ_AFNU02000016.1"/>
</dbReference>
<dbReference type="EMBL" id="AFNU02000016">
    <property type="protein sequence ID" value="ERJ11108.1"/>
    <property type="molecule type" value="Genomic_DNA"/>
</dbReference>
<dbReference type="Gene3D" id="2.40.50.140">
    <property type="entry name" value="Nucleic acid-binding proteins"/>
    <property type="match status" value="1"/>
</dbReference>
<dbReference type="InterPro" id="IPR006674">
    <property type="entry name" value="HD_domain"/>
</dbReference>
<feature type="domain" description="HD" evidence="2">
    <location>
        <begin position="182"/>
        <end position="298"/>
    </location>
</feature>
<dbReference type="InterPro" id="IPR003607">
    <property type="entry name" value="HD/PDEase_dom"/>
</dbReference>
<evidence type="ECO:0000259" key="2">
    <source>
        <dbReference type="PROSITE" id="PS51831"/>
    </source>
</evidence>
<dbReference type="Pfam" id="PF01336">
    <property type="entry name" value="tRNA_anti-codon"/>
    <property type="match status" value="1"/>
</dbReference>
<dbReference type="SUPFAM" id="SSF109604">
    <property type="entry name" value="HD-domain/PDEase-like"/>
    <property type="match status" value="1"/>
</dbReference>
<dbReference type="CDD" id="cd00077">
    <property type="entry name" value="HDc"/>
    <property type="match status" value="1"/>
</dbReference>
<sequence length="332" mass="38290">MNDLFNFQNGHTIEKSELNTVSKIEDIEENKQVRLYAKIDQLNCQMTKNNTEFLNIMLMDRTGMINAKKWDASELDTKMFKSGQVVYLEGKGSKYNDKLQFIIESIRLVNESEDIDLSEFYESAPLNVDYYKKQIYGYINRIENRIIKLITENLVRKFEEAYFVFPAATRNHHAYISGLAHHVTTMLKLAENIGSIYSDLNLDLLYAGVILHDIGKVIELSDYKAPEYTPMGKLIGHLNIGATEIQVMAKELGIDSEEIMLLQHLVLSHHGHAEWGSPKEPLLKEAEILHFIDLIDSRINMVQEELDTVDEGEFTKRIYSMNGRAFYKPDLK</sequence>
<dbReference type="eggNOG" id="COG3481">
    <property type="taxonomic scope" value="Bacteria"/>
</dbReference>
<dbReference type="CDD" id="cd04492">
    <property type="entry name" value="YhaM_OBF_like"/>
    <property type="match status" value="1"/>
</dbReference>
<dbReference type="PROSITE" id="PS51831">
    <property type="entry name" value="HD"/>
    <property type="match status" value="1"/>
</dbReference>
<dbReference type="FunFam" id="1.10.3210.10:FF:000008">
    <property type="entry name" value="3'-5' exoribonuclease YhaM"/>
    <property type="match status" value="1"/>
</dbReference>
<evidence type="ECO:0000256" key="1">
    <source>
        <dbReference type="ARBA" id="ARBA00022801"/>
    </source>
</evidence>
<dbReference type="InParanoid" id="U2E7C9"/>
<dbReference type="InterPro" id="IPR050798">
    <property type="entry name" value="YhaM_exoribonuc/phosphodiest"/>
</dbReference>
<dbReference type="InterPro" id="IPR004365">
    <property type="entry name" value="NA-bd_OB_tRNA"/>
</dbReference>